<evidence type="ECO:0000313" key="9">
    <source>
        <dbReference type="Proteomes" id="UP000199706"/>
    </source>
</evidence>
<dbReference type="InterPro" id="IPR003841">
    <property type="entry name" value="Na/Pi_transpt"/>
</dbReference>
<dbReference type="Gene3D" id="1.20.58.220">
    <property type="entry name" value="Phosphate transport system protein phou homolog 2, domain 2"/>
    <property type="match status" value="1"/>
</dbReference>
<dbReference type="EMBL" id="FNCJ01000007">
    <property type="protein sequence ID" value="SDH16810.1"/>
    <property type="molecule type" value="Genomic_DNA"/>
</dbReference>
<feature type="transmembrane region" description="Helical" evidence="6">
    <location>
        <begin position="131"/>
        <end position="149"/>
    </location>
</feature>
<keyword evidence="2" id="KW-1003">Cell membrane</keyword>
<evidence type="ECO:0000256" key="3">
    <source>
        <dbReference type="ARBA" id="ARBA00022692"/>
    </source>
</evidence>
<dbReference type="PANTHER" id="PTHR10010">
    <property type="entry name" value="SOLUTE CARRIER FAMILY 34 SODIUM PHOSPHATE , MEMBER 2-RELATED"/>
    <property type="match status" value="1"/>
</dbReference>
<dbReference type="Pfam" id="PF01895">
    <property type="entry name" value="PhoU"/>
    <property type="match status" value="2"/>
</dbReference>
<dbReference type="OrthoDB" id="5778511at2"/>
<dbReference type="AlphaFoldDB" id="A0A1G8A8X3"/>
<keyword evidence="5 6" id="KW-0472">Membrane</keyword>
<keyword evidence="4 6" id="KW-1133">Transmembrane helix</keyword>
<dbReference type="SUPFAM" id="SSF109755">
    <property type="entry name" value="PhoU-like"/>
    <property type="match status" value="1"/>
</dbReference>
<dbReference type="GO" id="GO:0005436">
    <property type="term" value="F:sodium:phosphate symporter activity"/>
    <property type="evidence" value="ECO:0007669"/>
    <property type="project" value="InterPro"/>
</dbReference>
<gene>
    <name evidence="8" type="ORF">SAMN05216466_107334</name>
</gene>
<feature type="transmembrane region" description="Helical" evidence="6">
    <location>
        <begin position="283"/>
        <end position="303"/>
    </location>
</feature>
<evidence type="ECO:0000313" key="8">
    <source>
        <dbReference type="EMBL" id="SDH16810.1"/>
    </source>
</evidence>
<protein>
    <submittedName>
        <fullName evidence="8">Phosphate:Na+ symporter</fullName>
    </submittedName>
</protein>
<organism evidence="8 9">
    <name type="scientific">Paraburkholderia phenazinium</name>
    <dbReference type="NCBI Taxonomy" id="60549"/>
    <lineage>
        <taxon>Bacteria</taxon>
        <taxon>Pseudomonadati</taxon>
        <taxon>Pseudomonadota</taxon>
        <taxon>Betaproteobacteria</taxon>
        <taxon>Burkholderiales</taxon>
        <taxon>Burkholderiaceae</taxon>
        <taxon>Paraburkholderia</taxon>
    </lineage>
</organism>
<dbReference type="NCBIfam" id="NF037997">
    <property type="entry name" value="Na_Pi_symport"/>
    <property type="match status" value="1"/>
</dbReference>
<keyword evidence="3 6" id="KW-0812">Transmembrane</keyword>
<feature type="domain" description="PhoU" evidence="7">
    <location>
        <begin position="342"/>
        <end position="420"/>
    </location>
</feature>
<feature type="domain" description="PhoU" evidence="7">
    <location>
        <begin position="450"/>
        <end position="530"/>
    </location>
</feature>
<proteinExistence type="predicted"/>
<comment type="subcellular location">
    <subcellularLocation>
        <location evidence="1">Cell membrane</location>
        <topology evidence="1">Multi-pass membrane protein</topology>
    </subcellularLocation>
</comment>
<evidence type="ECO:0000256" key="5">
    <source>
        <dbReference type="ARBA" id="ARBA00023136"/>
    </source>
</evidence>
<dbReference type="GO" id="GO:0044341">
    <property type="term" value="P:sodium-dependent phosphate transport"/>
    <property type="evidence" value="ECO:0007669"/>
    <property type="project" value="InterPro"/>
</dbReference>
<dbReference type="Proteomes" id="UP000199706">
    <property type="component" value="Unassembled WGS sequence"/>
</dbReference>
<evidence type="ECO:0000256" key="6">
    <source>
        <dbReference type="SAM" id="Phobius"/>
    </source>
</evidence>
<dbReference type="Pfam" id="PF02690">
    <property type="entry name" value="Na_Pi_cotrans"/>
    <property type="match status" value="2"/>
</dbReference>
<feature type="transmembrane region" description="Helical" evidence="6">
    <location>
        <begin position="96"/>
        <end position="119"/>
    </location>
</feature>
<name>A0A1G8A8X3_9BURK</name>
<evidence type="ECO:0000256" key="1">
    <source>
        <dbReference type="ARBA" id="ARBA00004651"/>
    </source>
</evidence>
<accession>A0A1G8A8X3</accession>
<evidence type="ECO:0000256" key="2">
    <source>
        <dbReference type="ARBA" id="ARBA00022475"/>
    </source>
</evidence>
<sequence length="541" mass="57543">MISILLHLAGGVALLTWGLHMVESGLMRAFGATLRQFMANSLGNRFNAFCAGLTVTGALQSSTATGMIATSFAARGLMKPVTGLAVMLGANVGSTLIVQAFSLDLSWISPACLVIGMALFEKGKGSQSRDLGRASIGLGLMLLALTMLVETMRPAEAAPALRTVLDALAGEPVLNAAIACLLTWAAHSSTPVVLFVMSLASSHAAPMASVVALILGANIGSALNPYFAGAKGDDSSRKRLPAGNLLLRGGVCLGLLAITGPIARLLDGLPGDRGHLVADFHTGLNVTIAVVFIGLIGPVATLLERLIPDAPQASDPDAPRYLDPSVLGTPSEALACATREVMHMGDIVEDMLKRSIPVMLADDRGSVADLTRRDDAVDRLHEAIKLYVTDVTREHLSDVDDQRATAIMTFVINLEHIGDIVDKNLMELAQKKIKGKLRFSAEGTTELLALHQSVVDSFHRAQTLFVSGNPQTAERLLEDKLVVRQLERRAADQHLVRLREGRADSLSSSSLHLDVLRDLKRIHSHVCAIAYPLLQRDALCA</sequence>
<feature type="transmembrane region" description="Helical" evidence="6">
    <location>
        <begin position="204"/>
        <end position="224"/>
    </location>
</feature>
<dbReference type="GO" id="GO:0005886">
    <property type="term" value="C:plasma membrane"/>
    <property type="evidence" value="ECO:0007669"/>
    <property type="project" value="UniProtKB-SubCell"/>
</dbReference>
<reference evidence="8 9" key="1">
    <citation type="submission" date="2016-10" db="EMBL/GenBank/DDBJ databases">
        <authorList>
            <person name="de Groot N.N."/>
        </authorList>
    </citation>
    <scope>NUCLEOTIDE SEQUENCE [LARGE SCALE GENOMIC DNA]</scope>
    <source>
        <strain evidence="8 9">LMG 2247</strain>
    </source>
</reference>
<dbReference type="RefSeq" id="WP_090685953.1">
    <property type="nucleotide sequence ID" value="NZ_CADERL010000020.1"/>
</dbReference>
<dbReference type="InterPro" id="IPR026022">
    <property type="entry name" value="PhoU_dom"/>
</dbReference>
<feature type="transmembrane region" description="Helical" evidence="6">
    <location>
        <begin position="245"/>
        <end position="263"/>
    </location>
</feature>
<dbReference type="PANTHER" id="PTHR10010:SF46">
    <property type="entry name" value="SODIUM-DEPENDENT PHOSPHATE TRANSPORT PROTEIN 2B"/>
    <property type="match status" value="1"/>
</dbReference>
<evidence type="ECO:0000259" key="7">
    <source>
        <dbReference type="Pfam" id="PF01895"/>
    </source>
</evidence>
<dbReference type="InterPro" id="IPR038078">
    <property type="entry name" value="PhoU-like_sf"/>
</dbReference>
<evidence type="ECO:0000256" key="4">
    <source>
        <dbReference type="ARBA" id="ARBA00022989"/>
    </source>
</evidence>